<evidence type="ECO:0000313" key="1">
    <source>
        <dbReference type="EMBL" id="UTR77524.1"/>
    </source>
</evidence>
<gene>
    <name evidence="1" type="ORF">NLU04_03195</name>
</gene>
<keyword evidence="2" id="KW-1185">Reference proteome</keyword>
<dbReference type="EMBL" id="CP101397">
    <property type="protein sequence ID" value="UTR77524.1"/>
    <property type="molecule type" value="Genomic_DNA"/>
</dbReference>
<accession>A0ABY5F1U8</accession>
<evidence type="ECO:0000313" key="2">
    <source>
        <dbReference type="Proteomes" id="UP001058236"/>
    </source>
</evidence>
<reference evidence="1" key="1">
    <citation type="submission" date="2022-07" db="EMBL/GenBank/DDBJ databases">
        <title>Genomic of Streptomyces cavourensis F2.</title>
        <authorList>
            <person name="Hu S."/>
            <person name="Liang W."/>
        </authorList>
    </citation>
    <scope>NUCLEOTIDE SEQUENCE</scope>
    <source>
        <strain evidence="1">F2</strain>
    </source>
</reference>
<protein>
    <recommendedName>
        <fullName evidence="3">Recombination endonuclease VII</fullName>
    </recommendedName>
</protein>
<evidence type="ECO:0008006" key="3">
    <source>
        <dbReference type="Google" id="ProtNLM"/>
    </source>
</evidence>
<name>A0ABY5F1U8_9ACTN</name>
<organism evidence="1 2">
    <name type="scientific">Streptomyces cavourensis</name>
    <dbReference type="NCBI Taxonomy" id="67258"/>
    <lineage>
        <taxon>Bacteria</taxon>
        <taxon>Bacillati</taxon>
        <taxon>Actinomycetota</taxon>
        <taxon>Actinomycetes</taxon>
        <taxon>Kitasatosporales</taxon>
        <taxon>Streptomycetaceae</taxon>
        <taxon>Streptomyces</taxon>
    </lineage>
</organism>
<proteinExistence type="predicted"/>
<sequence>MSIRLSPTDARTCEACWRSPVAAVRHTVHGRDLLCRSCAEGGCPRRVDVFPPYGIYRLHHFGTSTQGTNKGDGR</sequence>
<dbReference type="Proteomes" id="UP001058236">
    <property type="component" value="Chromosome"/>
</dbReference>